<dbReference type="AlphaFoldDB" id="A0A1B7TDL6"/>
<keyword evidence="3" id="KW-1185">Reference proteome</keyword>
<accession>A0A1B7TDL6</accession>
<reference evidence="3" key="1">
    <citation type="journal article" date="2016" name="Proc. Natl. Acad. Sci. U.S.A.">
        <title>Comparative genomics of biotechnologically important yeasts.</title>
        <authorList>
            <person name="Riley R."/>
            <person name="Haridas S."/>
            <person name="Wolfe K.H."/>
            <person name="Lopes M.R."/>
            <person name="Hittinger C.T."/>
            <person name="Goeker M."/>
            <person name="Salamov A.A."/>
            <person name="Wisecaver J.H."/>
            <person name="Long T.M."/>
            <person name="Calvey C.H."/>
            <person name="Aerts A.L."/>
            <person name="Barry K.W."/>
            <person name="Choi C."/>
            <person name="Clum A."/>
            <person name="Coughlan A.Y."/>
            <person name="Deshpande S."/>
            <person name="Douglass A.P."/>
            <person name="Hanson S.J."/>
            <person name="Klenk H.-P."/>
            <person name="LaButti K.M."/>
            <person name="Lapidus A."/>
            <person name="Lindquist E.A."/>
            <person name="Lipzen A.M."/>
            <person name="Meier-Kolthoff J.P."/>
            <person name="Ohm R.A."/>
            <person name="Otillar R.P."/>
            <person name="Pangilinan J.L."/>
            <person name="Peng Y."/>
            <person name="Rokas A."/>
            <person name="Rosa C.A."/>
            <person name="Scheuner C."/>
            <person name="Sibirny A.A."/>
            <person name="Slot J.C."/>
            <person name="Stielow J.B."/>
            <person name="Sun H."/>
            <person name="Kurtzman C.P."/>
            <person name="Blackwell M."/>
            <person name="Grigoriev I.V."/>
            <person name="Jeffries T.W."/>
        </authorList>
    </citation>
    <scope>NUCLEOTIDE SEQUENCE [LARGE SCALE GENOMIC DNA]</scope>
    <source>
        <strain evidence="3">NRRL Y-1626</strain>
    </source>
</reference>
<dbReference type="Proteomes" id="UP000092321">
    <property type="component" value="Unassembled WGS sequence"/>
</dbReference>
<sequence>MLNDGSEDTKVLNTEPLNNNSTIIDANDIDQNRKNTSYWSYFNSIQISGYIPYLKNNDNADNSNTSIFNDTHSEPLQKVNIHDELKKKLQSLTPADQLFKFFDLLTNKKIIMLASFYNEDSEELEIIISFLELINMLTRFNSIDISIVNLNFIKLHYTKLIDLQFTQDDFKDEYQPVLLELLNKDLTKLDAYNKKQLNKQYTLFQSDNNESLNNSAKFSKNLTHQNDEEIVDTFENNNNQQQTENDNNNNNSTYTSFYKLLTSHPIISTIQGTINNAYIKDHSITNNNNNSLENSNPDKIAIQIYEEKTGQTKLLLENSISWHLNGIECQKEYTPLSDYQVHSDKKETSANSHKTHIQIDDSVFLPSSNIQKYFHKRTIWSKIGLHLREHYKLDNGDLHLYLHPSYNLSLKDKKHSNNNGTSQSNGFLRGQKKNTEPKIEEINNLIIGFHIVDVGSYGNGDLKITDLNSKKIVKKCSQQIENLIKKQHTLQNDENIKQKISNRQITIEIPAITNDSIFLDTLLERLHQVFIQLVKLNKFDGIENLFFTTNGESFNLLILLLPYLKKILNFKASNKEFSYSKYPISESFSSNSTDVKLKKIGILGVDINPKISTLYAFSESDLLFKDFFNESLNWCLQNNIKISLVSNLYDCKQFALEDKLLLGFLHPNIIRGIFVQDKILNFDSTNFDTIPEEQCLNRISRDRYFEIRLISLLLTCLNSGYLLDDTIPLLSLVSTIFQSRAFNKLTITSQLKKKWDKMNKDFISKMEQTHLDWKNMDPKFIFENLNNDKQKFEFLNYWMIKKDLFLLDADIILTSKFDVSKISIFDDLKKFDFFISNTLFTTDVQVNKDMLIYDYKNIENALLNDEERQFMLIWKLRDFVTNFLNVRNLPSSLLNLFDNNDEMRVKFCDGTEEEKEIHIDNVETIYIKNNDVPIQLLSELFDLYLVYIPPANNKNLSRFKSEILDMIWDNYETSFDFLEDIST</sequence>
<evidence type="ECO:0000313" key="3">
    <source>
        <dbReference type="Proteomes" id="UP000092321"/>
    </source>
</evidence>
<organism evidence="2 3">
    <name type="scientific">Hanseniaspora valbyensis NRRL Y-1626</name>
    <dbReference type="NCBI Taxonomy" id="766949"/>
    <lineage>
        <taxon>Eukaryota</taxon>
        <taxon>Fungi</taxon>
        <taxon>Dikarya</taxon>
        <taxon>Ascomycota</taxon>
        <taxon>Saccharomycotina</taxon>
        <taxon>Saccharomycetes</taxon>
        <taxon>Saccharomycodales</taxon>
        <taxon>Saccharomycodaceae</taxon>
        <taxon>Hanseniaspora</taxon>
    </lineage>
</organism>
<dbReference type="OrthoDB" id="3972942at2759"/>
<gene>
    <name evidence="2" type="ORF">HANVADRAFT_52845</name>
</gene>
<evidence type="ECO:0000313" key="2">
    <source>
        <dbReference type="EMBL" id="OBA26811.1"/>
    </source>
</evidence>
<dbReference type="EMBL" id="LXPE01000013">
    <property type="protein sequence ID" value="OBA26811.1"/>
    <property type="molecule type" value="Genomic_DNA"/>
</dbReference>
<evidence type="ECO:0000256" key="1">
    <source>
        <dbReference type="SAM" id="MobiDB-lite"/>
    </source>
</evidence>
<feature type="compositionally biased region" description="Polar residues" evidence="1">
    <location>
        <begin position="417"/>
        <end position="426"/>
    </location>
</feature>
<proteinExistence type="predicted"/>
<comment type="caution">
    <text evidence="2">The sequence shown here is derived from an EMBL/GenBank/DDBJ whole genome shotgun (WGS) entry which is preliminary data.</text>
</comment>
<protein>
    <submittedName>
        <fullName evidence="2">Uncharacterized protein</fullName>
    </submittedName>
</protein>
<name>A0A1B7TDL6_9ASCO</name>
<feature type="region of interest" description="Disordered" evidence="1">
    <location>
        <begin position="412"/>
        <end position="434"/>
    </location>
</feature>